<evidence type="ECO:0000313" key="7">
    <source>
        <dbReference type="WormBase" id="SRAE_2000242400"/>
    </source>
</evidence>
<proteinExistence type="inferred from homology"/>
<name>A0A090LDE0_STRRB</name>
<protein>
    <submittedName>
        <fullName evidence="4 6">Failed axon connections homolog</fullName>
    </submittedName>
</protein>
<dbReference type="EMBL" id="LN609529">
    <property type="protein sequence ID" value="CEF67762.1"/>
    <property type="molecule type" value="Genomic_DNA"/>
</dbReference>
<evidence type="ECO:0000313" key="6">
    <source>
        <dbReference type="WBParaSite" id="SRAE_2000242400.1"/>
    </source>
</evidence>
<dbReference type="OMA" id="WKENVVY"/>
<dbReference type="PANTHER" id="PTHR12289">
    <property type="entry name" value="METAXIN RELATED"/>
    <property type="match status" value="1"/>
</dbReference>
<evidence type="ECO:0000313" key="5">
    <source>
        <dbReference type="Proteomes" id="UP000035682"/>
    </source>
</evidence>
<dbReference type="InterPro" id="IPR033468">
    <property type="entry name" value="Metaxin_GST"/>
</dbReference>
<dbReference type="SFLD" id="SFLDS00019">
    <property type="entry name" value="Glutathione_Transferase_(cytos"/>
    <property type="match status" value="1"/>
</dbReference>
<dbReference type="SFLD" id="SFLDG01200">
    <property type="entry name" value="SUF1.1"/>
    <property type="match status" value="1"/>
</dbReference>
<dbReference type="WBParaSite" id="SRAE_2000242400.1">
    <property type="protein sequence ID" value="SRAE_2000242400.1"/>
    <property type="gene ID" value="WBGene00262634"/>
</dbReference>
<feature type="domain" description="Metaxin glutathione S-transferase" evidence="2">
    <location>
        <begin position="209"/>
        <end position="271"/>
    </location>
</feature>
<dbReference type="CTD" id="36380127"/>
<dbReference type="OrthoDB" id="5809458at2759"/>
<keyword evidence="5" id="KW-1185">Reference proteome</keyword>
<evidence type="ECO:0000259" key="3">
    <source>
        <dbReference type="Pfam" id="PF17172"/>
    </source>
</evidence>
<reference evidence="4 5" key="1">
    <citation type="submission" date="2014-09" db="EMBL/GenBank/DDBJ databases">
        <authorList>
            <person name="Martin A.A."/>
        </authorList>
    </citation>
    <scope>NUCLEOTIDE SEQUENCE</scope>
    <source>
        <strain evidence="5">ED321</strain>
        <strain evidence="4">ED321 Heterogonic</strain>
    </source>
</reference>
<dbReference type="InterPro" id="IPR036282">
    <property type="entry name" value="Glutathione-S-Trfase_C_sf"/>
</dbReference>
<dbReference type="Gene3D" id="3.40.30.10">
    <property type="entry name" value="Glutaredoxin"/>
    <property type="match status" value="1"/>
</dbReference>
<dbReference type="InterPro" id="IPR026928">
    <property type="entry name" value="FAX/IsoI-like"/>
</dbReference>
<dbReference type="Pfam" id="PF17172">
    <property type="entry name" value="GST_N_4"/>
    <property type="match status" value="1"/>
</dbReference>
<dbReference type="PANTHER" id="PTHR12289:SF32">
    <property type="entry name" value="GST_C_6 DOMAIN-CONTAINING PROTEIN"/>
    <property type="match status" value="1"/>
</dbReference>
<dbReference type="InterPro" id="IPR040079">
    <property type="entry name" value="Glutathione_S-Trfase"/>
</dbReference>
<feature type="domain" description="Thioredoxin-like fold" evidence="3">
    <location>
        <begin position="65"/>
        <end position="157"/>
    </location>
</feature>
<dbReference type="Gene3D" id="1.20.1050.10">
    <property type="match status" value="1"/>
</dbReference>
<dbReference type="SUPFAM" id="SSF52833">
    <property type="entry name" value="Thioredoxin-like"/>
    <property type="match status" value="1"/>
</dbReference>
<accession>A0A090LDE0</accession>
<dbReference type="GO" id="GO:0005737">
    <property type="term" value="C:cytoplasm"/>
    <property type="evidence" value="ECO:0007669"/>
    <property type="project" value="TreeGrafter"/>
</dbReference>
<dbReference type="InterPro" id="IPR012336">
    <property type="entry name" value="Thioredoxin-like_fold"/>
</dbReference>
<dbReference type="CDD" id="cd03080">
    <property type="entry name" value="GST_N_Metaxin_like"/>
    <property type="match status" value="1"/>
</dbReference>
<dbReference type="InterPro" id="IPR036249">
    <property type="entry name" value="Thioredoxin-like_sf"/>
</dbReference>
<comment type="similarity">
    <text evidence="1">Belongs to the FAX family.</text>
</comment>
<evidence type="ECO:0000313" key="4">
    <source>
        <dbReference type="EMBL" id="CEF67762.1"/>
    </source>
</evidence>
<dbReference type="GeneID" id="36380127"/>
<dbReference type="RefSeq" id="XP_024506962.1">
    <property type="nucleotide sequence ID" value="XM_024653491.1"/>
</dbReference>
<dbReference type="SFLD" id="SFLDG01180">
    <property type="entry name" value="SUF1"/>
    <property type="match status" value="1"/>
</dbReference>
<organism evidence="4">
    <name type="scientific">Strongyloides ratti</name>
    <name type="common">Parasitic roundworm</name>
    <dbReference type="NCBI Taxonomy" id="34506"/>
    <lineage>
        <taxon>Eukaryota</taxon>
        <taxon>Metazoa</taxon>
        <taxon>Ecdysozoa</taxon>
        <taxon>Nematoda</taxon>
        <taxon>Chromadorea</taxon>
        <taxon>Rhabditida</taxon>
        <taxon>Tylenchina</taxon>
        <taxon>Panagrolaimomorpha</taxon>
        <taxon>Strongyloidoidea</taxon>
        <taxon>Strongyloididae</taxon>
        <taxon>Strongyloides</taxon>
    </lineage>
</organism>
<dbReference type="CDD" id="cd03193">
    <property type="entry name" value="GST_C_Metaxin"/>
    <property type="match status" value="1"/>
</dbReference>
<evidence type="ECO:0000259" key="2">
    <source>
        <dbReference type="Pfam" id="PF17171"/>
    </source>
</evidence>
<dbReference type="WormBase" id="SRAE_2000242400">
    <property type="protein sequence ID" value="SRP11512"/>
    <property type="gene ID" value="WBGene00262634"/>
</dbReference>
<dbReference type="InterPro" id="IPR050931">
    <property type="entry name" value="Mito_Protein_Transport_Metaxin"/>
</dbReference>
<dbReference type="SUPFAM" id="SSF47616">
    <property type="entry name" value="GST C-terminal domain-like"/>
    <property type="match status" value="1"/>
</dbReference>
<dbReference type="Pfam" id="PF17171">
    <property type="entry name" value="GST_C_6"/>
    <property type="match status" value="1"/>
</dbReference>
<sequence>MLSLLFRNSKQTVNYNLKNLTQSTVFYSTEAADTKKVSLHKTLWKKDVVYLYQFKRTPALPNMSPFCLKVETFLRAHNIPYNSLESLMIRSEKGLLPFIELNGKQIADSQLILNHLSQHFNIKDNLTPEEYGICRAVDRMIEGSTFFALQYHKILDNAINTFNPKVSGFLFPSFAIKFIAKRFTTLMKKKLDSQGYGKFTHSEIKTVLENDLRALEGLLGDKKFFCGEKPTIADFTVFAHLAANYYMPFDMPIHEYIDSSCPNLKSFLNRMRIHYWSDWKPLRDI</sequence>
<evidence type="ECO:0000256" key="1">
    <source>
        <dbReference type="ARBA" id="ARBA00006475"/>
    </source>
</evidence>
<reference evidence="6" key="2">
    <citation type="submission" date="2020-12" db="UniProtKB">
        <authorList>
            <consortium name="WormBaseParasite"/>
        </authorList>
    </citation>
    <scope>IDENTIFICATION</scope>
</reference>
<dbReference type="Proteomes" id="UP000035682">
    <property type="component" value="Unplaced"/>
</dbReference>
<gene>
    <name evidence="4 6 7" type="ORF">SRAE_2000242400</name>
</gene>
<dbReference type="AlphaFoldDB" id="A0A090LDE0"/>